<reference evidence="2 3" key="1">
    <citation type="submission" date="2019-07" db="EMBL/GenBank/DDBJ databases">
        <title>Genomics analysis of Aphanomyces spp. identifies a new class of oomycete effector associated with host adaptation.</title>
        <authorList>
            <person name="Gaulin E."/>
        </authorList>
    </citation>
    <scope>NUCLEOTIDE SEQUENCE [LARGE SCALE GENOMIC DNA]</scope>
    <source>
        <strain evidence="2 3">ATCC 201684</strain>
    </source>
</reference>
<evidence type="ECO:0000256" key="1">
    <source>
        <dbReference type="SAM" id="Coils"/>
    </source>
</evidence>
<accession>A0A6G0XTP0</accession>
<feature type="coiled-coil region" evidence="1">
    <location>
        <begin position="60"/>
        <end position="101"/>
    </location>
</feature>
<keyword evidence="1" id="KW-0175">Coiled coil</keyword>
<dbReference type="EMBL" id="VJMJ01000012">
    <property type="protein sequence ID" value="KAF0743792.1"/>
    <property type="molecule type" value="Genomic_DNA"/>
</dbReference>
<dbReference type="Proteomes" id="UP000481153">
    <property type="component" value="Unassembled WGS sequence"/>
</dbReference>
<keyword evidence="3" id="KW-1185">Reference proteome</keyword>
<evidence type="ECO:0000313" key="2">
    <source>
        <dbReference type="EMBL" id="KAF0743792.1"/>
    </source>
</evidence>
<proteinExistence type="predicted"/>
<sequence>MSDDDAPKYTLDTPSEELWAALDEIRAKRDKLMTIFRAQDRGLQMNQDNYKRQTMNPATKQNAEMQLRMIQNQRSLAEQNLRRNTDKLDAESDEINRLLEEKKVRDQRVLEVGLTEVKSDVTNLKLTTSALTGQINALKAEAQERKKEFDASISEIRQQATSAAEWSEEMYSQIYTLQAQSQVLMEEYDIKQKALREKQYIEENPAYARVYTTICSKMNEIFIASKAIASGMVTREAYSDGEKMASYMSLLGDQIPFPPAQMVMQCLTNRVQGLAAEREEERVGNISSNASSFAEMDELCDSIARGLVFAFEEQIQAMTMKGVTTFSECLVRGVMEFLSTPEAERDAGLPFHSTKENPMEPGALLVSQLLVFLCRTDYQKNETSVEKVSSGCFSFLNFGILASLNKRSAPAATLERAKNPVPIECRIPEVEWTDVGIFQLSGMRTLTEDIWYGDDSRPDIYGYRLGSLRDAAQLRYLQYPERTTSRVLPLNQDQLDRNPEAHRKFWEGK</sequence>
<dbReference type="VEuPathDB" id="FungiDB:AeMF1_002681"/>
<comment type="caution">
    <text evidence="2">The sequence shown here is derived from an EMBL/GenBank/DDBJ whole genome shotgun (WGS) entry which is preliminary data.</text>
</comment>
<name>A0A6G0XTP0_9STRA</name>
<gene>
    <name evidence="2" type="ORF">Ae201684_001442</name>
</gene>
<organism evidence="2 3">
    <name type="scientific">Aphanomyces euteiches</name>
    <dbReference type="NCBI Taxonomy" id="100861"/>
    <lineage>
        <taxon>Eukaryota</taxon>
        <taxon>Sar</taxon>
        <taxon>Stramenopiles</taxon>
        <taxon>Oomycota</taxon>
        <taxon>Saprolegniomycetes</taxon>
        <taxon>Saprolegniales</taxon>
        <taxon>Verrucalvaceae</taxon>
        <taxon>Aphanomyces</taxon>
    </lineage>
</organism>
<evidence type="ECO:0000313" key="3">
    <source>
        <dbReference type="Proteomes" id="UP000481153"/>
    </source>
</evidence>
<protein>
    <submittedName>
        <fullName evidence="2">Uncharacterized protein</fullName>
    </submittedName>
</protein>
<dbReference type="AlphaFoldDB" id="A0A6G0XTP0"/>